<dbReference type="EMBL" id="QRBI01000093">
    <property type="protein sequence ID" value="RMC21365.1"/>
    <property type="molecule type" value="Genomic_DNA"/>
</dbReference>
<dbReference type="InterPro" id="IPR003308">
    <property type="entry name" value="Integrase_Zn-bd_dom_N"/>
</dbReference>
<feature type="domain" description="RNase H type-1" evidence="11">
    <location>
        <begin position="66"/>
        <end position="202"/>
    </location>
</feature>
<dbReference type="PROSITE" id="PS50994">
    <property type="entry name" value="INTEGRASE"/>
    <property type="match status" value="1"/>
</dbReference>
<dbReference type="STRING" id="333673.A0A3M0L7P6"/>
<organism evidence="13 14">
    <name type="scientific">Hirundo rustica rustica</name>
    <dbReference type="NCBI Taxonomy" id="333673"/>
    <lineage>
        <taxon>Eukaryota</taxon>
        <taxon>Metazoa</taxon>
        <taxon>Chordata</taxon>
        <taxon>Craniata</taxon>
        <taxon>Vertebrata</taxon>
        <taxon>Euteleostomi</taxon>
        <taxon>Archelosauria</taxon>
        <taxon>Archosauria</taxon>
        <taxon>Dinosauria</taxon>
        <taxon>Saurischia</taxon>
        <taxon>Theropoda</taxon>
        <taxon>Coelurosauria</taxon>
        <taxon>Aves</taxon>
        <taxon>Neognathae</taxon>
        <taxon>Neoaves</taxon>
        <taxon>Telluraves</taxon>
        <taxon>Australaves</taxon>
        <taxon>Passeriformes</taxon>
        <taxon>Sylvioidea</taxon>
        <taxon>Hirundinidae</taxon>
        <taxon>Hirundo</taxon>
    </lineage>
</organism>
<dbReference type="GO" id="GO:0004523">
    <property type="term" value="F:RNA-DNA hybrid ribonuclease activity"/>
    <property type="evidence" value="ECO:0007669"/>
    <property type="project" value="InterPro"/>
</dbReference>
<keyword evidence="7" id="KW-0378">Hydrolase</keyword>
<dbReference type="InterPro" id="IPR036397">
    <property type="entry name" value="RNaseH_sf"/>
</dbReference>
<dbReference type="Gene3D" id="1.10.10.200">
    <property type="match status" value="1"/>
</dbReference>
<evidence type="ECO:0000256" key="3">
    <source>
        <dbReference type="ARBA" id="ARBA00022695"/>
    </source>
</evidence>
<accession>A0A3M0L7P6</accession>
<dbReference type="GO" id="GO:0015074">
    <property type="term" value="P:DNA integration"/>
    <property type="evidence" value="ECO:0007669"/>
    <property type="project" value="InterPro"/>
</dbReference>
<dbReference type="SUPFAM" id="SSF46919">
    <property type="entry name" value="N-terminal Zn binding domain of HIV integrase"/>
    <property type="match status" value="1"/>
</dbReference>
<evidence type="ECO:0000256" key="8">
    <source>
        <dbReference type="ARBA" id="ARBA00022918"/>
    </source>
</evidence>
<dbReference type="PANTHER" id="PTHR41694:SF3">
    <property type="entry name" value="RNA-DIRECTED DNA POLYMERASE-RELATED"/>
    <property type="match status" value="1"/>
</dbReference>
<reference evidence="13 14" key="1">
    <citation type="submission" date="2018-07" db="EMBL/GenBank/DDBJ databases">
        <title>A high quality draft genome assembly of the barn swallow (H. rustica rustica).</title>
        <authorList>
            <person name="Formenti G."/>
            <person name="Chiara M."/>
            <person name="Poveda L."/>
            <person name="Francoijs K.-J."/>
            <person name="Bonisoli-Alquati A."/>
            <person name="Canova L."/>
            <person name="Gianfranceschi L."/>
            <person name="Horner D.S."/>
            <person name="Saino N."/>
        </authorList>
    </citation>
    <scope>NUCLEOTIDE SEQUENCE [LARGE SCALE GENOMIC DNA]</scope>
    <source>
        <strain evidence="13">Chelidonia</strain>
        <tissue evidence="13">Blood</tissue>
    </source>
</reference>
<dbReference type="GO" id="GO:0035613">
    <property type="term" value="F:RNA stem-loop binding"/>
    <property type="evidence" value="ECO:0007669"/>
    <property type="project" value="TreeGrafter"/>
</dbReference>
<dbReference type="InterPro" id="IPR002156">
    <property type="entry name" value="RNaseH_domain"/>
</dbReference>
<feature type="domain" description="Integrase-type" evidence="10">
    <location>
        <begin position="207"/>
        <end position="248"/>
    </location>
</feature>
<dbReference type="PANTHER" id="PTHR41694">
    <property type="entry name" value="ENDOGENOUS RETROVIRUS GROUP K MEMBER POL PROTEIN"/>
    <property type="match status" value="1"/>
</dbReference>
<gene>
    <name evidence="13" type="ORF">DUI87_02227</name>
</gene>
<evidence type="ECO:0000256" key="7">
    <source>
        <dbReference type="ARBA" id="ARBA00022801"/>
    </source>
</evidence>
<evidence type="ECO:0000313" key="13">
    <source>
        <dbReference type="EMBL" id="RMC21365.1"/>
    </source>
</evidence>
<dbReference type="AlphaFoldDB" id="A0A3M0L7P6"/>
<evidence type="ECO:0000256" key="2">
    <source>
        <dbReference type="ARBA" id="ARBA00022679"/>
    </source>
</evidence>
<keyword evidence="5" id="KW-0479">Metal-binding</keyword>
<proteinExistence type="predicted"/>
<dbReference type="GO" id="GO:0008270">
    <property type="term" value="F:zinc ion binding"/>
    <property type="evidence" value="ECO:0007669"/>
    <property type="project" value="UniProtKB-KW"/>
</dbReference>
<sequence length="384" mass="42456">MGADPAKIILPVQQEDFDWSFSNSISLKSALENFSGQIAYHLPSHKLLQVAKFTEISLLPKTSQEPVQGPTIFTDGLGRTGKAIVTWRDGSEWQVLEGHEDGSAQLVELRAAVMAFQKFSQEPFNLVTYSAYVADMAQRLGHSVLKEVSNAALFHLLKTLWCAIQARVHPDYILRVRNHTNLPGFVAEGNARADKLANPAWVAPQPDTLPQAKALHAFSHQNAHTLEKQFQLTPTEALDTVESCDNCHALGAPLPAGFNPRGLKALELWQTDVTQVAEFGRLKYVHVTVDTFSSVMWASAHTGEKTRNVIAHWRQTFAILSIPSAVKTDNGPAYALQKVQQFLQLWGVSHKFGIPHSPAGHAIVERAHGTLKRVLQKQTWGFQG</sequence>
<keyword evidence="9" id="KW-0863">Zinc-finger</keyword>
<evidence type="ECO:0000256" key="1">
    <source>
        <dbReference type="ARBA" id="ARBA00012493"/>
    </source>
</evidence>
<evidence type="ECO:0000256" key="6">
    <source>
        <dbReference type="ARBA" id="ARBA00022759"/>
    </source>
</evidence>
<evidence type="ECO:0000256" key="9">
    <source>
        <dbReference type="PROSITE-ProRule" id="PRU00450"/>
    </source>
</evidence>
<dbReference type="InterPro" id="IPR017856">
    <property type="entry name" value="Integrase-like_N"/>
</dbReference>
<dbReference type="Proteomes" id="UP000269221">
    <property type="component" value="Unassembled WGS sequence"/>
</dbReference>
<dbReference type="SUPFAM" id="SSF53098">
    <property type="entry name" value="Ribonuclease H-like"/>
    <property type="match status" value="2"/>
</dbReference>
<dbReference type="OrthoDB" id="9395371at2759"/>
<keyword evidence="9" id="KW-0862">Zinc</keyword>
<dbReference type="Pfam" id="PF00665">
    <property type="entry name" value="rve"/>
    <property type="match status" value="1"/>
</dbReference>
<keyword evidence="4" id="KW-0540">Nuclease</keyword>
<evidence type="ECO:0000313" key="14">
    <source>
        <dbReference type="Proteomes" id="UP000269221"/>
    </source>
</evidence>
<keyword evidence="2" id="KW-0808">Transferase</keyword>
<dbReference type="GO" id="GO:0003964">
    <property type="term" value="F:RNA-directed DNA polymerase activity"/>
    <property type="evidence" value="ECO:0007669"/>
    <property type="project" value="UniProtKB-KW"/>
</dbReference>
<keyword evidence="3" id="KW-0548">Nucleotidyltransferase</keyword>
<dbReference type="PROSITE" id="PS50876">
    <property type="entry name" value="ZF_INTEGRASE"/>
    <property type="match status" value="1"/>
</dbReference>
<dbReference type="Pfam" id="PF02022">
    <property type="entry name" value="Integrase_Zn"/>
    <property type="match status" value="1"/>
</dbReference>
<dbReference type="Gene3D" id="3.30.420.10">
    <property type="entry name" value="Ribonuclease H-like superfamily/Ribonuclease H"/>
    <property type="match status" value="2"/>
</dbReference>
<dbReference type="Pfam" id="PF00075">
    <property type="entry name" value="RNase_H"/>
    <property type="match status" value="1"/>
</dbReference>
<dbReference type="EC" id="2.7.7.49" evidence="1"/>
<protein>
    <recommendedName>
        <fullName evidence="1">RNA-directed DNA polymerase</fullName>
        <ecNumber evidence="1">2.7.7.49</ecNumber>
    </recommendedName>
</protein>
<evidence type="ECO:0000256" key="4">
    <source>
        <dbReference type="ARBA" id="ARBA00022722"/>
    </source>
</evidence>
<dbReference type="InterPro" id="IPR001584">
    <property type="entry name" value="Integrase_cat-core"/>
</dbReference>
<evidence type="ECO:0000259" key="11">
    <source>
        <dbReference type="PROSITE" id="PS50879"/>
    </source>
</evidence>
<keyword evidence="14" id="KW-1185">Reference proteome</keyword>
<evidence type="ECO:0000259" key="10">
    <source>
        <dbReference type="PROSITE" id="PS50876"/>
    </source>
</evidence>
<keyword evidence="8" id="KW-0695">RNA-directed DNA polymerase</keyword>
<evidence type="ECO:0000259" key="12">
    <source>
        <dbReference type="PROSITE" id="PS50994"/>
    </source>
</evidence>
<name>A0A3M0L7P6_HIRRU</name>
<evidence type="ECO:0000256" key="5">
    <source>
        <dbReference type="ARBA" id="ARBA00022723"/>
    </source>
</evidence>
<comment type="caution">
    <text evidence="13">The sequence shown here is derived from an EMBL/GenBank/DDBJ whole genome shotgun (WGS) entry which is preliminary data.</text>
</comment>
<keyword evidence="6" id="KW-0255">Endonuclease</keyword>
<dbReference type="InterPro" id="IPR012337">
    <property type="entry name" value="RNaseH-like_sf"/>
</dbReference>
<feature type="domain" description="Integrase catalytic" evidence="12">
    <location>
        <begin position="256"/>
        <end position="384"/>
    </location>
</feature>
<dbReference type="PROSITE" id="PS50879">
    <property type="entry name" value="RNASE_H_1"/>
    <property type="match status" value="1"/>
</dbReference>